<keyword evidence="3" id="KW-1185">Reference proteome</keyword>
<feature type="non-terminal residue" evidence="2">
    <location>
        <position position="1"/>
    </location>
</feature>
<sequence length="428" mass="46368">LATALRTVTESIGTLKLANGEDIAKQLTGVAGARNVPEKKKPPKSKAVRLAEAAKALDSATRTDNWAYEQKVLAEAKATKAHERLQESADAVVSAEAEIEAIQNEGKQKVEDEFRQHEDLDAEGKKAVDEAKRQVLEQLQRNTREFAGQLKQHLQAAKAKAEQERAEIQQAYKKRKAEQHTSGQAADAPTAAAPPTAGQGAVGGRQFGDDSHHERHIFSANITTWGPTALSWPRRDGVRQPHDVYAIQETHLPQAQLADTEHTLQKMGFSAVFTAARASTNSPSGTCGGAGVLTKGHLKATTHRHRGERTNVSGATTYDADDTHATYRMCDWTPVTLHLRGPQLLIISLYLDPCHSVNFCENSRKLTSLAAFLATAHAPWTICGDFNRSYATSVVQSGWTTALGATAYVGLDDNQGARFLGDAKPSNI</sequence>
<proteinExistence type="predicted"/>
<feature type="compositionally biased region" description="Low complexity" evidence="1">
    <location>
        <begin position="183"/>
        <end position="199"/>
    </location>
</feature>
<evidence type="ECO:0000256" key="1">
    <source>
        <dbReference type="SAM" id="MobiDB-lite"/>
    </source>
</evidence>
<protein>
    <recommendedName>
        <fullName evidence="4">Endonuclease/exonuclease/phosphatase domain-containing protein</fullName>
    </recommendedName>
</protein>
<dbReference type="Gene3D" id="3.60.10.10">
    <property type="entry name" value="Endonuclease/exonuclease/phosphatase"/>
    <property type="match status" value="1"/>
</dbReference>
<dbReference type="EMBL" id="CAUYUJ010012880">
    <property type="protein sequence ID" value="CAK0834747.1"/>
    <property type="molecule type" value="Genomic_DNA"/>
</dbReference>
<organism evidence="2 3">
    <name type="scientific">Prorocentrum cordatum</name>
    <dbReference type="NCBI Taxonomy" id="2364126"/>
    <lineage>
        <taxon>Eukaryota</taxon>
        <taxon>Sar</taxon>
        <taxon>Alveolata</taxon>
        <taxon>Dinophyceae</taxon>
        <taxon>Prorocentrales</taxon>
        <taxon>Prorocentraceae</taxon>
        <taxon>Prorocentrum</taxon>
    </lineage>
</organism>
<reference evidence="2" key="1">
    <citation type="submission" date="2023-10" db="EMBL/GenBank/DDBJ databases">
        <authorList>
            <person name="Chen Y."/>
            <person name="Shah S."/>
            <person name="Dougan E. K."/>
            <person name="Thang M."/>
            <person name="Chan C."/>
        </authorList>
    </citation>
    <scope>NUCLEOTIDE SEQUENCE [LARGE SCALE GENOMIC DNA]</scope>
</reference>
<name>A0ABN9SRZ6_9DINO</name>
<dbReference type="SUPFAM" id="SSF56219">
    <property type="entry name" value="DNase I-like"/>
    <property type="match status" value="1"/>
</dbReference>
<dbReference type="InterPro" id="IPR036691">
    <property type="entry name" value="Endo/exonu/phosph_ase_sf"/>
</dbReference>
<accession>A0ABN9SRZ6</accession>
<dbReference type="Proteomes" id="UP001189429">
    <property type="component" value="Unassembled WGS sequence"/>
</dbReference>
<evidence type="ECO:0000313" key="2">
    <source>
        <dbReference type="EMBL" id="CAK0834747.1"/>
    </source>
</evidence>
<feature type="non-terminal residue" evidence="2">
    <location>
        <position position="428"/>
    </location>
</feature>
<evidence type="ECO:0008006" key="4">
    <source>
        <dbReference type="Google" id="ProtNLM"/>
    </source>
</evidence>
<gene>
    <name evidence="2" type="ORF">PCOR1329_LOCUS32087</name>
</gene>
<evidence type="ECO:0000313" key="3">
    <source>
        <dbReference type="Proteomes" id="UP001189429"/>
    </source>
</evidence>
<feature type="region of interest" description="Disordered" evidence="1">
    <location>
        <begin position="150"/>
        <end position="211"/>
    </location>
</feature>
<comment type="caution">
    <text evidence="2">The sequence shown here is derived from an EMBL/GenBank/DDBJ whole genome shotgun (WGS) entry which is preliminary data.</text>
</comment>